<organism evidence="4 5">
    <name type="scientific">Drosophila busckii</name>
    <name type="common">Fruit fly</name>
    <dbReference type="NCBI Taxonomy" id="30019"/>
    <lineage>
        <taxon>Eukaryota</taxon>
        <taxon>Metazoa</taxon>
        <taxon>Ecdysozoa</taxon>
        <taxon>Arthropoda</taxon>
        <taxon>Hexapoda</taxon>
        <taxon>Insecta</taxon>
        <taxon>Pterygota</taxon>
        <taxon>Neoptera</taxon>
        <taxon>Endopterygota</taxon>
        <taxon>Diptera</taxon>
        <taxon>Brachycera</taxon>
        <taxon>Muscomorpha</taxon>
        <taxon>Ephydroidea</taxon>
        <taxon>Drosophilidae</taxon>
        <taxon>Drosophila</taxon>
    </lineage>
</organism>
<dbReference type="InterPro" id="IPR016024">
    <property type="entry name" value="ARM-type_fold"/>
</dbReference>
<dbReference type="GO" id="GO:0005737">
    <property type="term" value="C:cytoplasm"/>
    <property type="evidence" value="ECO:0007669"/>
    <property type="project" value="UniProtKB-SubCell"/>
</dbReference>
<keyword evidence="5" id="KW-1185">Reference proteome</keyword>
<dbReference type="InterPro" id="IPR011989">
    <property type="entry name" value="ARM-like"/>
</dbReference>
<gene>
    <name evidence="4" type="ORF">Dbus_chr3Rg515</name>
</gene>
<dbReference type="GO" id="GO:0005634">
    <property type="term" value="C:nucleus"/>
    <property type="evidence" value="ECO:0007669"/>
    <property type="project" value="TreeGrafter"/>
</dbReference>
<accession>A0A0M4EKS9</accession>
<keyword evidence="2" id="KW-0963">Cytoplasm</keyword>
<comment type="subcellular location">
    <subcellularLocation>
        <location evidence="1">Cytoplasm</location>
    </subcellularLocation>
</comment>
<dbReference type="EMBL" id="CP012526">
    <property type="protein sequence ID" value="ALC45765.1"/>
    <property type="molecule type" value="Genomic_DNA"/>
</dbReference>
<evidence type="ECO:0000256" key="1">
    <source>
        <dbReference type="ARBA" id="ARBA00004496"/>
    </source>
</evidence>
<dbReference type="GO" id="GO:0008283">
    <property type="term" value="P:cell population proliferation"/>
    <property type="evidence" value="ECO:0007669"/>
    <property type="project" value="InterPro"/>
</dbReference>
<protein>
    <submittedName>
        <fullName evidence="4">CG7044</fullName>
    </submittedName>
</protein>
<reference evidence="4 5" key="1">
    <citation type="submission" date="2015-08" db="EMBL/GenBank/DDBJ databases">
        <title>Ancestral chromatin configuration constrains chromatin evolution on differentiating sex chromosomes in Drosophila.</title>
        <authorList>
            <person name="Zhou Q."/>
            <person name="Bachtrog D."/>
        </authorList>
    </citation>
    <scope>NUCLEOTIDE SEQUENCE [LARGE SCALE GENOMIC DNA]</scope>
    <source>
        <tissue evidence="4">Whole larvae</tissue>
    </source>
</reference>
<dbReference type="STRING" id="30019.A0A0M4EKS9"/>
<name>A0A0M4EKS9_DROBS</name>
<evidence type="ECO:0000256" key="2">
    <source>
        <dbReference type="ARBA" id="ARBA00022490"/>
    </source>
</evidence>
<evidence type="ECO:0000256" key="3">
    <source>
        <dbReference type="ARBA" id="ARBA00061308"/>
    </source>
</evidence>
<dbReference type="PANTHER" id="PTHR21331:SF2">
    <property type="entry name" value="BRCA1-ASSOCIATED ATM ACTIVATOR 1"/>
    <property type="match status" value="1"/>
</dbReference>
<dbReference type="OrthoDB" id="10057956at2759"/>
<evidence type="ECO:0000313" key="5">
    <source>
        <dbReference type="Proteomes" id="UP000494163"/>
    </source>
</evidence>
<dbReference type="AlphaFoldDB" id="A0A0M4EKS9"/>
<dbReference type="GO" id="GO:0006974">
    <property type="term" value="P:DNA damage response"/>
    <property type="evidence" value="ECO:0007669"/>
    <property type="project" value="InterPro"/>
</dbReference>
<sequence length="984" mass="113933">MQKQEEVTTRLKRILDLFLRDNFSTTNNVYFEKLISHLQAKENAAVLQSAFIIEWVDKCLTLITDDYHKVHPKIISFLLNLISHMASNEWTIIRMRELDIMHRVIHFLQAQDRNFSPSIKLSGIRVMKTVTTYSMGLAFLRLQRTWTLLIQYSNNDHTLYVVREARQLLYEMLYKFCEKLHDQAVTLEILGEIMKPIHENVYITEHISDEPIMETDRIHVSVDDNELLHKLSSTLELLSYILQQTLVSEERIQIVALLRDHHNLEITIWKLIEMTHNPYFAKKILNTLCSYYFAILVHEKLLNPECTDPPEQFTEFGVSFFNLIKFCIQRRDGFNLVNMAELNHILWKKLGPRAPKEILIEGERVLFENQLICFHIMPLLFFMKYARQMSDESKSELFDSYTMKLLEMCCEQTFRLCYAVRDAFITPDGSASGNLFKPELTRKCVYSILSLENIMDREQAITVCQALLYALREVVAHNDASKTMEAEDCHESSSSNNFFNKNPLGPEVAIQDPNVLHSILVALRILIERFKITWKESVETIGLVNCLAFVLENCNMDAPCTVQAIKLVQLSVEHFLSPNMALLVDNLQGSALVCLGPIIVKRMHDTTWEVRDSTLELTTSIACISRIKFPAFRQLLIDAKLPSIVFEMAKHDAELYVRASAYKCLAKMVSINALWEVGLSQLDLVDHLLYVLYRETEDIVRAEAIITLGKIYEHRKIPSQYKNTLFSTINYCVVSDHHWEVKANALCFWRLEFKRQFNNQGMIDGSFPTVTFSKEHKKIVTLTEREIRLRIAKVFAEVQQYGYFGVVLKCLNEEYAIEVLKIIVSGMKVLNEKLGSYDFEVILNDIDALATPANNASSSVFNAPEEVAPSAQAVEEQPIAADQADDIIESILNSQDSQLLEKAFESQMQINDHETEQRHIDEFYYKQFAVTVRHWHKELEKFDLDALVKQQEDWFDHGDNLVCLLDDILNAIKRDDENMVSDCY</sequence>
<dbReference type="Gene3D" id="1.25.10.10">
    <property type="entry name" value="Leucine-rich Repeat Variant"/>
    <property type="match status" value="1"/>
</dbReference>
<dbReference type="SUPFAM" id="SSF48371">
    <property type="entry name" value="ARM repeat"/>
    <property type="match status" value="1"/>
</dbReference>
<dbReference type="Proteomes" id="UP000494163">
    <property type="component" value="Chromosome 3R"/>
</dbReference>
<proteinExistence type="inferred from homology"/>
<dbReference type="PANTHER" id="PTHR21331">
    <property type="entry name" value="BRCA1-ASSOCIATED ATM ACTIVATOR 1"/>
    <property type="match status" value="1"/>
</dbReference>
<dbReference type="OMA" id="PIHDNLY"/>
<evidence type="ECO:0000313" key="4">
    <source>
        <dbReference type="EMBL" id="ALC45765.1"/>
    </source>
</evidence>
<comment type="similarity">
    <text evidence="3">Belongs to the BRAT1 family.</text>
</comment>
<dbReference type="InterPro" id="IPR038904">
    <property type="entry name" value="BRAT1"/>
</dbReference>